<evidence type="ECO:0000313" key="1">
    <source>
        <dbReference type="EMBL" id="KAJ1888573.1"/>
    </source>
</evidence>
<dbReference type="EMBL" id="JANBPG010001724">
    <property type="protein sequence ID" value="KAJ1888573.1"/>
    <property type="molecule type" value="Genomic_DNA"/>
</dbReference>
<keyword evidence="2" id="KW-1185">Reference proteome</keyword>
<proteinExistence type="predicted"/>
<dbReference type="Proteomes" id="UP001150581">
    <property type="component" value="Unassembled WGS sequence"/>
</dbReference>
<organism evidence="1 2">
    <name type="scientific">Kickxella alabastrina</name>
    <dbReference type="NCBI Taxonomy" id="61397"/>
    <lineage>
        <taxon>Eukaryota</taxon>
        <taxon>Fungi</taxon>
        <taxon>Fungi incertae sedis</taxon>
        <taxon>Zoopagomycota</taxon>
        <taxon>Kickxellomycotina</taxon>
        <taxon>Kickxellomycetes</taxon>
        <taxon>Kickxellales</taxon>
        <taxon>Kickxellaceae</taxon>
        <taxon>Kickxella</taxon>
    </lineage>
</organism>
<gene>
    <name evidence="1" type="ORF">LPJ66_008502</name>
</gene>
<comment type="caution">
    <text evidence="1">The sequence shown here is derived from an EMBL/GenBank/DDBJ whole genome shotgun (WGS) entry which is preliminary data.</text>
</comment>
<protein>
    <submittedName>
        <fullName evidence="1">Uncharacterized protein</fullName>
    </submittedName>
</protein>
<sequence length="87" mass="9464">MSDHESCVLKSRPNDVAVALVMLYAMASRKDQSLSAPANVIADIVEPTTWNDIMQMVDISGSLEADHTAREQLYLPVCGAVVSKNFP</sequence>
<reference evidence="1" key="1">
    <citation type="submission" date="2022-07" db="EMBL/GenBank/DDBJ databases">
        <title>Phylogenomic reconstructions and comparative analyses of Kickxellomycotina fungi.</title>
        <authorList>
            <person name="Reynolds N.K."/>
            <person name="Stajich J.E."/>
            <person name="Barry K."/>
            <person name="Grigoriev I.V."/>
            <person name="Crous P."/>
            <person name="Smith M.E."/>
        </authorList>
    </citation>
    <scope>NUCLEOTIDE SEQUENCE</scope>
    <source>
        <strain evidence="1">Benny 63K</strain>
    </source>
</reference>
<name>A0ACC1I9J2_9FUNG</name>
<accession>A0ACC1I9J2</accession>
<evidence type="ECO:0000313" key="2">
    <source>
        <dbReference type="Proteomes" id="UP001150581"/>
    </source>
</evidence>